<feature type="domain" description="EngA-type G" evidence="11">
    <location>
        <begin position="156"/>
        <end position="320"/>
    </location>
</feature>
<dbReference type="HAMAP" id="MF_00195">
    <property type="entry name" value="GTPase_Der"/>
    <property type="match status" value="1"/>
</dbReference>
<dbReference type="PROSITE" id="PS51712">
    <property type="entry name" value="G_ENGA"/>
    <property type="match status" value="2"/>
</dbReference>
<sequence length="640" mass="70367">MAPEKKRLGKKHRSAQTRPHKGATPKGAKPSAGALSGASPKGRKAVAAKKAASFSKGKVRTQSPDRQKGRAVTGAQMAPGALPKEMRPASNRPARGDRGMASSDARKHAATRPEEQAPRRGVHSAALSDPETENALASMLPLIEEAQRPSDSISAPLFAICGRPNVGKSTLFNRLTGTRRSIVGDEPGITRDRIYGEVDWDGRVLRIVDTGGVIPDDEALIPSEIFRQAQVALEEAEAIVMVVDGRSEIAAPDLELSRLLIRSGKPIFLAVNKMDTEKIAPQAENFRTLGFKEVFPISAEHGLGVGDLLDAVSAAMPATEPEEAPELEEVWEDDTETSDDTGEEQPRERKLRSHGEHVSRETSVAIIGRPNVGKSTLLNALTGTGRAIVSPIAGTTRDAVDETVERDGHRFRFVDTAGIRRKGKTTLMAEKLSVIMARKHLEAADVALLVIDATEGVTGLDANIGGYAHESGRSVVIVVNKWDAVTIEREQRIAAGEENVPEPADKKVYTEQVRDALKYLDYAPLLFISAREGINVEEVFKKVQLVARERRKRISTGQMNKFLDGIDFERAGVPWSKRVRIYYMTQAAVAPPTFVLFTDRDVRLHFSYERFLQNLIRDRWKFIGSPIWFKVRPRNKKKED</sequence>
<evidence type="ECO:0000256" key="3">
    <source>
        <dbReference type="ARBA" id="ARBA00022517"/>
    </source>
</evidence>
<evidence type="ECO:0000313" key="13">
    <source>
        <dbReference type="Proteomes" id="UP001634747"/>
    </source>
</evidence>
<dbReference type="InterPro" id="IPR031166">
    <property type="entry name" value="G_ENGA"/>
</dbReference>
<keyword evidence="13" id="KW-1185">Reference proteome</keyword>
<feature type="binding site" evidence="8">
    <location>
        <begin position="209"/>
        <end position="213"/>
    </location>
    <ligand>
        <name>GTP</name>
        <dbReference type="ChEBI" id="CHEBI:37565"/>
        <label>1</label>
    </ligand>
</feature>
<keyword evidence="5 8" id="KW-0547">Nucleotide-binding</keyword>
<feature type="region of interest" description="Disordered" evidence="10">
    <location>
        <begin position="317"/>
        <end position="363"/>
    </location>
</feature>
<gene>
    <name evidence="8 12" type="primary">der</name>
    <name evidence="12" type="ORF">ACK2TP_16565</name>
</gene>
<dbReference type="NCBIfam" id="TIGR03594">
    <property type="entry name" value="GTPase_EngA"/>
    <property type="match status" value="1"/>
</dbReference>
<keyword evidence="6 8" id="KW-0342">GTP-binding</keyword>
<dbReference type="Pfam" id="PF01926">
    <property type="entry name" value="MMR_HSR1"/>
    <property type="match status" value="2"/>
</dbReference>
<reference evidence="12 13" key="1">
    <citation type="submission" date="2024-12" db="EMBL/GenBank/DDBJ databases">
        <authorList>
            <person name="Lee Y."/>
        </authorList>
    </citation>
    <scope>NUCLEOTIDE SEQUENCE [LARGE SCALE GENOMIC DNA]</scope>
    <source>
        <strain evidence="12 13">03SUJ4</strain>
    </source>
</reference>
<proteinExistence type="inferred from homology"/>
<feature type="domain" description="EngA-type G" evidence="11">
    <location>
        <begin position="362"/>
        <end position="551"/>
    </location>
</feature>
<evidence type="ECO:0000256" key="4">
    <source>
        <dbReference type="ARBA" id="ARBA00022737"/>
    </source>
</evidence>
<dbReference type="InterPro" id="IPR016484">
    <property type="entry name" value="GTPase_Der"/>
</dbReference>
<evidence type="ECO:0000256" key="1">
    <source>
        <dbReference type="ARBA" id="ARBA00008279"/>
    </source>
</evidence>
<dbReference type="CDD" id="cd01895">
    <property type="entry name" value="EngA2"/>
    <property type="match status" value="1"/>
</dbReference>
<name>A0ABW9KNL8_9BACT</name>
<feature type="binding site" evidence="8">
    <location>
        <begin position="415"/>
        <end position="419"/>
    </location>
    <ligand>
        <name>GTP</name>
        <dbReference type="ChEBI" id="CHEBI:37565"/>
        <label>2</label>
    </ligand>
</feature>
<dbReference type="RefSeq" id="WP_263414449.1">
    <property type="nucleotide sequence ID" value="NZ_BAABBH010000001.1"/>
</dbReference>
<dbReference type="InterPro" id="IPR032859">
    <property type="entry name" value="KH_dom-like"/>
</dbReference>
<feature type="region of interest" description="Disordered" evidence="10">
    <location>
        <begin position="1"/>
        <end position="131"/>
    </location>
</feature>
<evidence type="ECO:0000256" key="8">
    <source>
        <dbReference type="HAMAP-Rule" id="MF_00195"/>
    </source>
</evidence>
<comment type="caution">
    <text evidence="12">The sequence shown here is derived from an EMBL/GenBank/DDBJ whole genome shotgun (WGS) entry which is preliminary data.</text>
</comment>
<evidence type="ECO:0000256" key="5">
    <source>
        <dbReference type="ARBA" id="ARBA00022741"/>
    </source>
</evidence>
<dbReference type="NCBIfam" id="TIGR00231">
    <property type="entry name" value="small_GTP"/>
    <property type="match status" value="2"/>
</dbReference>
<feature type="compositionally biased region" description="Basic residues" evidence="10">
    <location>
        <begin position="7"/>
        <end position="23"/>
    </location>
</feature>
<evidence type="ECO:0000256" key="2">
    <source>
        <dbReference type="ARBA" id="ARBA00020953"/>
    </source>
</evidence>
<comment type="function">
    <text evidence="8">GTPase that plays an essential role in the late steps of ribosome biogenesis.</text>
</comment>
<organism evidence="12 13">
    <name type="scientific">Terriglobus aquaticus</name>
    <dbReference type="NCBI Taxonomy" id="940139"/>
    <lineage>
        <taxon>Bacteria</taxon>
        <taxon>Pseudomonadati</taxon>
        <taxon>Acidobacteriota</taxon>
        <taxon>Terriglobia</taxon>
        <taxon>Terriglobales</taxon>
        <taxon>Acidobacteriaceae</taxon>
        <taxon>Terriglobus</taxon>
    </lineage>
</organism>
<evidence type="ECO:0000256" key="9">
    <source>
        <dbReference type="PROSITE-ProRule" id="PRU01049"/>
    </source>
</evidence>
<comment type="similarity">
    <text evidence="1 8 9">Belongs to the TRAFAC class TrmE-Era-EngA-EngB-Septin-like GTPase superfamily. EngA (Der) GTPase family.</text>
</comment>
<keyword evidence="4" id="KW-0677">Repeat</keyword>
<dbReference type="GO" id="GO:0016787">
    <property type="term" value="F:hydrolase activity"/>
    <property type="evidence" value="ECO:0007669"/>
    <property type="project" value="UniProtKB-KW"/>
</dbReference>
<feature type="binding site" evidence="8">
    <location>
        <begin position="272"/>
        <end position="275"/>
    </location>
    <ligand>
        <name>GTP</name>
        <dbReference type="ChEBI" id="CHEBI:37565"/>
        <label>1</label>
    </ligand>
</feature>
<dbReference type="Gene3D" id="3.30.300.20">
    <property type="match status" value="1"/>
</dbReference>
<evidence type="ECO:0000256" key="10">
    <source>
        <dbReference type="SAM" id="MobiDB-lite"/>
    </source>
</evidence>
<dbReference type="PRINTS" id="PR00326">
    <property type="entry name" value="GTP1OBG"/>
</dbReference>
<evidence type="ECO:0000256" key="6">
    <source>
        <dbReference type="ARBA" id="ARBA00023134"/>
    </source>
</evidence>
<feature type="binding site" evidence="8">
    <location>
        <begin position="368"/>
        <end position="375"/>
    </location>
    <ligand>
        <name>GTP</name>
        <dbReference type="ChEBI" id="CHEBI:37565"/>
        <label>2</label>
    </ligand>
</feature>
<dbReference type="PANTHER" id="PTHR43834">
    <property type="entry name" value="GTPASE DER"/>
    <property type="match status" value="1"/>
</dbReference>
<dbReference type="PANTHER" id="PTHR43834:SF6">
    <property type="entry name" value="GTPASE DER"/>
    <property type="match status" value="1"/>
</dbReference>
<dbReference type="EMBL" id="JBJYXY010000001">
    <property type="protein sequence ID" value="MFN2977386.1"/>
    <property type="molecule type" value="Genomic_DNA"/>
</dbReference>
<dbReference type="InterPro" id="IPR006073">
    <property type="entry name" value="GTP-bd"/>
</dbReference>
<evidence type="ECO:0000256" key="7">
    <source>
        <dbReference type="ARBA" id="ARBA00032345"/>
    </source>
</evidence>
<feature type="binding site" evidence="8">
    <location>
        <begin position="162"/>
        <end position="169"/>
    </location>
    <ligand>
        <name>GTP</name>
        <dbReference type="ChEBI" id="CHEBI:37565"/>
        <label>1</label>
    </ligand>
</feature>
<feature type="compositionally biased region" description="Basic and acidic residues" evidence="10">
    <location>
        <begin position="94"/>
        <end position="118"/>
    </location>
</feature>
<dbReference type="Proteomes" id="UP001634747">
    <property type="component" value="Unassembled WGS sequence"/>
</dbReference>
<feature type="binding site" evidence="8">
    <location>
        <begin position="480"/>
        <end position="483"/>
    </location>
    <ligand>
        <name>GTP</name>
        <dbReference type="ChEBI" id="CHEBI:37565"/>
        <label>2</label>
    </ligand>
</feature>
<dbReference type="SUPFAM" id="SSF52540">
    <property type="entry name" value="P-loop containing nucleoside triphosphate hydrolases"/>
    <property type="match status" value="2"/>
</dbReference>
<protein>
    <recommendedName>
        <fullName evidence="2 8">GTPase Der</fullName>
    </recommendedName>
    <alternativeName>
        <fullName evidence="7 8">GTP-binding protein EngA</fullName>
    </alternativeName>
</protein>
<feature type="compositionally biased region" description="Acidic residues" evidence="10">
    <location>
        <begin position="320"/>
        <end position="343"/>
    </location>
</feature>
<dbReference type="CDD" id="cd01894">
    <property type="entry name" value="EngA1"/>
    <property type="match status" value="1"/>
</dbReference>
<evidence type="ECO:0000313" key="12">
    <source>
        <dbReference type="EMBL" id="MFN2977386.1"/>
    </source>
</evidence>
<dbReference type="Pfam" id="PF14714">
    <property type="entry name" value="KH_dom-like"/>
    <property type="match status" value="1"/>
</dbReference>
<comment type="subunit">
    <text evidence="8">Associates with the 50S ribosomal subunit.</text>
</comment>
<keyword evidence="12" id="KW-0378">Hydrolase</keyword>
<feature type="compositionally biased region" description="Basic and acidic residues" evidence="10">
    <location>
        <begin position="344"/>
        <end position="360"/>
    </location>
</feature>
<accession>A0ABW9KNL8</accession>
<evidence type="ECO:0000259" key="11">
    <source>
        <dbReference type="PROSITE" id="PS51712"/>
    </source>
</evidence>
<dbReference type="InterPro" id="IPR005225">
    <property type="entry name" value="Small_GTP-bd"/>
</dbReference>
<keyword evidence="3 8" id="KW-0690">Ribosome biogenesis</keyword>
<dbReference type="Gene3D" id="3.40.50.300">
    <property type="entry name" value="P-loop containing nucleotide triphosphate hydrolases"/>
    <property type="match status" value="2"/>
</dbReference>
<dbReference type="InterPro" id="IPR027417">
    <property type="entry name" value="P-loop_NTPase"/>
</dbReference>
<dbReference type="InterPro" id="IPR015946">
    <property type="entry name" value="KH_dom-like_a/b"/>
</dbReference>